<dbReference type="InterPro" id="IPR000276">
    <property type="entry name" value="GPCR_Rhodpsn"/>
</dbReference>
<keyword evidence="10" id="KW-1015">Disulfide bond</keyword>
<dbReference type="GO" id="GO:0005886">
    <property type="term" value="C:plasma membrane"/>
    <property type="evidence" value="ECO:0007669"/>
    <property type="project" value="UniProtKB-SubCell"/>
</dbReference>
<keyword evidence="4 12" id="KW-1133">Transmembrane helix</keyword>
<protein>
    <submittedName>
        <fullName evidence="15 16">Sphingosine 1-phosphate receptor 4</fullName>
    </submittedName>
</protein>
<dbReference type="RefSeq" id="XP_027568940.1">
    <property type="nucleotide sequence ID" value="XM_027713139.2"/>
</dbReference>
<comment type="subcellular location">
    <subcellularLocation>
        <location evidence="1">Cell membrane</location>
        <topology evidence="1">Multi-pass membrane protein</topology>
    </subcellularLocation>
</comment>
<keyword evidence="14" id="KW-1185">Reference proteome</keyword>
<feature type="transmembrane region" description="Helical" evidence="12">
    <location>
        <begin position="71"/>
        <end position="95"/>
    </location>
</feature>
<dbReference type="PRINTS" id="PR01526">
    <property type="entry name" value="EDG6RECEPTOR"/>
</dbReference>
<evidence type="ECO:0000313" key="16">
    <source>
        <dbReference type="RefSeq" id="XP_039242344.1"/>
    </source>
</evidence>
<dbReference type="PANTHER" id="PTHR22750">
    <property type="entry name" value="G-PROTEIN COUPLED RECEPTOR"/>
    <property type="match status" value="1"/>
</dbReference>
<evidence type="ECO:0000256" key="12">
    <source>
        <dbReference type="SAM" id="Phobius"/>
    </source>
</evidence>
<accession>A0A6J2G0N5</accession>
<evidence type="ECO:0000256" key="6">
    <source>
        <dbReference type="ARBA" id="ARBA00023136"/>
    </source>
</evidence>
<keyword evidence="7 11" id="KW-0675">Receptor</keyword>
<dbReference type="CTD" id="8698"/>
<feature type="transmembrane region" description="Helical" evidence="12">
    <location>
        <begin position="142"/>
        <end position="164"/>
    </location>
</feature>
<sequence>MDGPVLSWLLNHSLLLPLDSAQYPELRLDLLDRKGSCLQLAAMRNVNIILQHYNFTGKLTNRQSEDEGMGLIRTIFVIISCIIILENLLVLLAILRCLRARRWVYSCIASITVSDLLAGIAYLSNLCLSGKKTFQLSPQLWFLREGILFIALAASTFSLLVTAIERYSAMVRPIAENEASKTLRLRGLIISCWLLAFVIGLLPLLGWNCLCDFSACSVLLPLYSKNYILFSVVMFSIILLGIIGLYISIFQLVQASSKQTSSRHSRKRSLRLLKTVLMILGAFIICWSPLFVLLLFDVFCETQTCTHLHSLDWTLALALLNSGVNPIIYSLRSVEVRRAVGSLLCCCCVRAGLCKPGNCMVITDINSGSSTESSLRYRESFRSSVALNARPRAPLSSNSSMMSNLPSL</sequence>
<evidence type="ECO:0000313" key="15">
    <source>
        <dbReference type="RefSeq" id="XP_027568940.1"/>
    </source>
</evidence>
<dbReference type="InterPro" id="IPR004061">
    <property type="entry name" value="S1P_rcpt"/>
</dbReference>
<keyword evidence="9 11" id="KW-0807">Transducer</keyword>
<dbReference type="AlphaFoldDB" id="A0A6J2G0N5"/>
<organism evidence="14 15">
    <name type="scientific">Pipra filicauda</name>
    <name type="common">Wire-tailed manakin</name>
    <dbReference type="NCBI Taxonomy" id="649802"/>
    <lineage>
        <taxon>Eukaryota</taxon>
        <taxon>Metazoa</taxon>
        <taxon>Chordata</taxon>
        <taxon>Craniata</taxon>
        <taxon>Vertebrata</taxon>
        <taxon>Euteleostomi</taxon>
        <taxon>Archelosauria</taxon>
        <taxon>Archosauria</taxon>
        <taxon>Dinosauria</taxon>
        <taxon>Saurischia</taxon>
        <taxon>Theropoda</taxon>
        <taxon>Coelurosauria</taxon>
        <taxon>Aves</taxon>
        <taxon>Neognathae</taxon>
        <taxon>Neoaves</taxon>
        <taxon>Telluraves</taxon>
        <taxon>Australaves</taxon>
        <taxon>Passeriformes</taxon>
        <taxon>Pipridae</taxon>
        <taxon>Pipra</taxon>
    </lineage>
</organism>
<evidence type="ECO:0000259" key="13">
    <source>
        <dbReference type="PROSITE" id="PS50262"/>
    </source>
</evidence>
<dbReference type="SUPFAM" id="SSF81321">
    <property type="entry name" value="Family A G protein-coupled receptor-like"/>
    <property type="match status" value="1"/>
</dbReference>
<dbReference type="RefSeq" id="XP_039242345.1">
    <property type="nucleotide sequence ID" value="XM_039386411.1"/>
</dbReference>
<keyword evidence="5 11" id="KW-0297">G-protein coupled receptor</keyword>
<dbReference type="PRINTS" id="PR00237">
    <property type="entry name" value="GPCRRHODOPSN"/>
</dbReference>
<evidence type="ECO:0000256" key="11">
    <source>
        <dbReference type="RuleBase" id="RU000688"/>
    </source>
</evidence>
<keyword evidence="2" id="KW-1003">Cell membrane</keyword>
<dbReference type="InterPro" id="IPR017452">
    <property type="entry name" value="GPCR_Rhodpsn_7TM"/>
</dbReference>
<gene>
    <name evidence="15 16 17" type="primary">S1PR4</name>
</gene>
<keyword evidence="6 12" id="KW-0472">Membrane</keyword>
<dbReference type="PROSITE" id="PS50262">
    <property type="entry name" value="G_PROTEIN_RECEP_F1_2"/>
    <property type="match status" value="1"/>
</dbReference>
<evidence type="ECO:0000256" key="10">
    <source>
        <dbReference type="PIRSR" id="PIRSR604061-50"/>
    </source>
</evidence>
<evidence type="ECO:0000256" key="1">
    <source>
        <dbReference type="ARBA" id="ARBA00004651"/>
    </source>
</evidence>
<feature type="transmembrane region" description="Helical" evidence="12">
    <location>
        <begin position="102"/>
        <end position="122"/>
    </location>
</feature>
<dbReference type="PRINTS" id="PR01523">
    <property type="entry name" value="S1PRECEPTOR"/>
</dbReference>
<feature type="transmembrane region" description="Helical" evidence="12">
    <location>
        <begin position="227"/>
        <end position="252"/>
    </location>
</feature>
<evidence type="ECO:0000256" key="9">
    <source>
        <dbReference type="ARBA" id="ARBA00023224"/>
    </source>
</evidence>
<dbReference type="PROSITE" id="PS00237">
    <property type="entry name" value="G_PROTEIN_RECEP_F1_1"/>
    <property type="match status" value="1"/>
</dbReference>
<keyword evidence="8" id="KW-0325">Glycoprotein</keyword>
<dbReference type="GO" id="GO:0038036">
    <property type="term" value="F:sphingosine-1-phosphate receptor activity"/>
    <property type="evidence" value="ECO:0007669"/>
    <property type="project" value="InterPro"/>
</dbReference>
<dbReference type="InterPro" id="IPR004064">
    <property type="entry name" value="EDG6_rcpt"/>
</dbReference>
<comment type="similarity">
    <text evidence="11">Belongs to the G-protein coupled receptor 1 family.</text>
</comment>
<evidence type="ECO:0000256" key="2">
    <source>
        <dbReference type="ARBA" id="ARBA00022475"/>
    </source>
</evidence>
<reference evidence="15 16" key="1">
    <citation type="submission" date="2025-04" db="UniProtKB">
        <authorList>
            <consortium name="RefSeq"/>
        </authorList>
    </citation>
    <scope>IDENTIFICATION</scope>
    <source>
        <tissue evidence="15 16">Muscle</tissue>
    </source>
</reference>
<evidence type="ECO:0000256" key="3">
    <source>
        <dbReference type="ARBA" id="ARBA00022692"/>
    </source>
</evidence>
<evidence type="ECO:0000256" key="4">
    <source>
        <dbReference type="ARBA" id="ARBA00022989"/>
    </source>
</evidence>
<proteinExistence type="inferred from homology"/>
<dbReference type="Proteomes" id="UP000504627">
    <property type="component" value="Unplaced"/>
</dbReference>
<feature type="disulfide bond" evidence="10">
    <location>
        <begin position="300"/>
        <end position="305"/>
    </location>
</feature>
<dbReference type="Gene3D" id="1.20.1070.10">
    <property type="entry name" value="Rhodopsin 7-helix transmembrane proteins"/>
    <property type="match status" value="1"/>
</dbReference>
<feature type="domain" description="G-protein coupled receptors family 1 profile" evidence="13">
    <location>
        <begin position="86"/>
        <end position="329"/>
    </location>
</feature>
<dbReference type="GeneID" id="113983718"/>
<feature type="transmembrane region" description="Helical" evidence="12">
    <location>
        <begin position="272"/>
        <end position="296"/>
    </location>
</feature>
<evidence type="ECO:0000313" key="14">
    <source>
        <dbReference type="Proteomes" id="UP000504627"/>
    </source>
</evidence>
<evidence type="ECO:0000256" key="7">
    <source>
        <dbReference type="ARBA" id="ARBA00023170"/>
    </source>
</evidence>
<evidence type="ECO:0000313" key="17">
    <source>
        <dbReference type="RefSeq" id="XP_039242345.1"/>
    </source>
</evidence>
<dbReference type="RefSeq" id="XP_039242344.1">
    <property type="nucleotide sequence ID" value="XM_039386410.1"/>
</dbReference>
<evidence type="ECO:0000256" key="5">
    <source>
        <dbReference type="ARBA" id="ARBA00023040"/>
    </source>
</evidence>
<evidence type="ECO:0000256" key="8">
    <source>
        <dbReference type="ARBA" id="ARBA00023180"/>
    </source>
</evidence>
<dbReference type="Pfam" id="PF00001">
    <property type="entry name" value="7tm_1"/>
    <property type="match status" value="1"/>
</dbReference>
<keyword evidence="3 11" id="KW-0812">Transmembrane</keyword>
<feature type="transmembrane region" description="Helical" evidence="12">
    <location>
        <begin position="185"/>
        <end position="207"/>
    </location>
</feature>
<name>A0A6J2G0N5_9PASS</name>
<feature type="disulfide bond" evidence="10">
    <location>
        <begin position="209"/>
        <end position="216"/>
    </location>
</feature>